<dbReference type="AlphaFoldDB" id="S8ESL6"/>
<dbReference type="Proteomes" id="UP000015241">
    <property type="component" value="Unassembled WGS sequence"/>
</dbReference>
<gene>
    <name evidence="1" type="ORF">FOMPIDRAFT_1020923</name>
</gene>
<name>S8ESL6_FOMSC</name>
<dbReference type="InParanoid" id="S8ESL6"/>
<dbReference type="EMBL" id="KE504392">
    <property type="protein sequence ID" value="EPS92685.1"/>
    <property type="molecule type" value="Genomic_DNA"/>
</dbReference>
<proteinExistence type="predicted"/>
<evidence type="ECO:0000313" key="1">
    <source>
        <dbReference type="EMBL" id="EPS92685.1"/>
    </source>
</evidence>
<sequence length="388" mass="44032">MALLSRLKASPLNQTRHTRKCYAICLRIPLRVVAPPLRSSNNASLIAWCYCRYEEAPGSHPVHKYRDRRAPIVQHPTELLQVLQRNTTSLASVDCLVIQFYDSGIMSGAPVLKSTFTYVDKQSVGGLLRRGREQLKMLRDHAAKLTPQECRLIDSKRPGYLPKVERFIIRYESSIRRSAGEFLDRVECDHSQGLLRKWQVYGPSYCNEVKKSLIDTEAYTVKLLNDLMSTSSKIRGHTGAIAAHVPEYPRMMKVVPSWIWVEYILECTAGAKVDDLYRTCITKNKESYHTVWYHQPSAHLRAVLHHGVATNAAPPVCTTLALAPRQSFWGDLTDSPILNPMGMRCQGQGGTVTETRDFESQSNSAEGPGWRLPRLWIMTRGMPRRQIL</sequence>
<dbReference type="HOGENOM" id="CLU_711811_0_0_1"/>
<keyword evidence="2" id="KW-1185">Reference proteome</keyword>
<reference evidence="1 2" key="1">
    <citation type="journal article" date="2012" name="Science">
        <title>The Paleozoic origin of enzymatic lignin decomposition reconstructed from 31 fungal genomes.</title>
        <authorList>
            <person name="Floudas D."/>
            <person name="Binder M."/>
            <person name="Riley R."/>
            <person name="Barry K."/>
            <person name="Blanchette R.A."/>
            <person name="Henrissat B."/>
            <person name="Martinez A.T."/>
            <person name="Otillar R."/>
            <person name="Spatafora J.W."/>
            <person name="Yadav J.S."/>
            <person name="Aerts A."/>
            <person name="Benoit I."/>
            <person name="Boyd A."/>
            <person name="Carlson A."/>
            <person name="Copeland A."/>
            <person name="Coutinho P.M."/>
            <person name="de Vries R.P."/>
            <person name="Ferreira P."/>
            <person name="Findley K."/>
            <person name="Foster B."/>
            <person name="Gaskell J."/>
            <person name="Glotzer D."/>
            <person name="Gorecki P."/>
            <person name="Heitman J."/>
            <person name="Hesse C."/>
            <person name="Hori C."/>
            <person name="Igarashi K."/>
            <person name="Jurgens J.A."/>
            <person name="Kallen N."/>
            <person name="Kersten P."/>
            <person name="Kohler A."/>
            <person name="Kuees U."/>
            <person name="Kumar T.K.A."/>
            <person name="Kuo A."/>
            <person name="LaButti K."/>
            <person name="Larrondo L.F."/>
            <person name="Lindquist E."/>
            <person name="Ling A."/>
            <person name="Lombard V."/>
            <person name="Lucas S."/>
            <person name="Lundell T."/>
            <person name="Martin R."/>
            <person name="McLaughlin D.J."/>
            <person name="Morgenstern I."/>
            <person name="Morin E."/>
            <person name="Murat C."/>
            <person name="Nagy L.G."/>
            <person name="Nolan M."/>
            <person name="Ohm R.A."/>
            <person name="Patyshakuliyeva A."/>
            <person name="Rokas A."/>
            <person name="Ruiz-Duenas F.J."/>
            <person name="Sabat G."/>
            <person name="Salamov A."/>
            <person name="Samejima M."/>
            <person name="Schmutz J."/>
            <person name="Slot J.C."/>
            <person name="St John F."/>
            <person name="Stenlid J."/>
            <person name="Sun H."/>
            <person name="Sun S."/>
            <person name="Syed K."/>
            <person name="Tsang A."/>
            <person name="Wiebenga A."/>
            <person name="Young D."/>
            <person name="Pisabarro A."/>
            <person name="Eastwood D.C."/>
            <person name="Martin F."/>
            <person name="Cullen D."/>
            <person name="Grigoriev I.V."/>
            <person name="Hibbett D.S."/>
        </authorList>
    </citation>
    <scope>NUCLEOTIDE SEQUENCE</scope>
    <source>
        <strain evidence="2">FP-58527</strain>
    </source>
</reference>
<organism evidence="1 2">
    <name type="scientific">Fomitopsis schrenkii</name>
    <name type="common">Brown rot fungus</name>
    <dbReference type="NCBI Taxonomy" id="2126942"/>
    <lineage>
        <taxon>Eukaryota</taxon>
        <taxon>Fungi</taxon>
        <taxon>Dikarya</taxon>
        <taxon>Basidiomycota</taxon>
        <taxon>Agaricomycotina</taxon>
        <taxon>Agaricomycetes</taxon>
        <taxon>Polyporales</taxon>
        <taxon>Fomitopsis</taxon>
    </lineage>
</organism>
<protein>
    <submittedName>
        <fullName evidence="1">Uncharacterized protein</fullName>
    </submittedName>
</protein>
<evidence type="ECO:0000313" key="2">
    <source>
        <dbReference type="Proteomes" id="UP000015241"/>
    </source>
</evidence>
<accession>S8ESL6</accession>